<evidence type="ECO:0000256" key="1">
    <source>
        <dbReference type="SAM" id="SignalP"/>
    </source>
</evidence>
<evidence type="ECO:0000259" key="2">
    <source>
        <dbReference type="Pfam" id="PF01030"/>
    </source>
</evidence>
<protein>
    <recommendedName>
        <fullName evidence="2">Receptor L-domain domain-containing protein</fullName>
    </recommendedName>
</protein>
<proteinExistence type="predicted"/>
<dbReference type="Proteomes" id="UP001153636">
    <property type="component" value="Chromosome 1"/>
</dbReference>
<dbReference type="InterPro" id="IPR000494">
    <property type="entry name" value="Rcpt_L-dom"/>
</dbReference>
<reference evidence="3" key="1">
    <citation type="submission" date="2022-01" db="EMBL/GenBank/DDBJ databases">
        <authorList>
            <person name="King R."/>
        </authorList>
    </citation>
    <scope>NUCLEOTIDE SEQUENCE</scope>
</reference>
<keyword evidence="1" id="KW-0732">Signal</keyword>
<dbReference type="AlphaFoldDB" id="A0A9P0G712"/>
<evidence type="ECO:0000313" key="3">
    <source>
        <dbReference type="EMBL" id="CAH1099245.1"/>
    </source>
</evidence>
<keyword evidence="4" id="KW-1185">Reference proteome</keyword>
<dbReference type="OrthoDB" id="6612654at2759"/>
<sequence length="128" mass="14893">MMSRIILFMLLTLYVQCKICPTTKIINSVMNFKKLENCSQIAGDLMILLLENTQSESEFNDYVFPDLLAVSGYLLFFKVNHLTSIGQLFPNLHLIRGQNLIKDYSLIIFDMPHLLQVRLNECLQIHRK</sequence>
<dbReference type="Pfam" id="PF01030">
    <property type="entry name" value="Recep_L_domain"/>
    <property type="match status" value="1"/>
</dbReference>
<accession>A0A9P0G712</accession>
<dbReference type="InterPro" id="IPR036941">
    <property type="entry name" value="Rcpt_L-dom_sf"/>
</dbReference>
<dbReference type="Gene3D" id="3.80.20.20">
    <property type="entry name" value="Receptor L-domain"/>
    <property type="match status" value="1"/>
</dbReference>
<name>A0A9P0G712_9CUCU</name>
<feature type="chain" id="PRO_5040395896" description="Receptor L-domain domain-containing protein" evidence="1">
    <location>
        <begin position="18"/>
        <end position="128"/>
    </location>
</feature>
<dbReference type="SUPFAM" id="SSF52058">
    <property type="entry name" value="L domain-like"/>
    <property type="match status" value="1"/>
</dbReference>
<gene>
    <name evidence="3" type="ORF">PSYICH_LOCUS1071</name>
</gene>
<evidence type="ECO:0000313" key="4">
    <source>
        <dbReference type="Proteomes" id="UP001153636"/>
    </source>
</evidence>
<feature type="domain" description="Receptor L-domain" evidence="2">
    <location>
        <begin position="37"/>
        <end position="126"/>
    </location>
</feature>
<organism evidence="3 4">
    <name type="scientific">Psylliodes chrysocephalus</name>
    <dbReference type="NCBI Taxonomy" id="3402493"/>
    <lineage>
        <taxon>Eukaryota</taxon>
        <taxon>Metazoa</taxon>
        <taxon>Ecdysozoa</taxon>
        <taxon>Arthropoda</taxon>
        <taxon>Hexapoda</taxon>
        <taxon>Insecta</taxon>
        <taxon>Pterygota</taxon>
        <taxon>Neoptera</taxon>
        <taxon>Endopterygota</taxon>
        <taxon>Coleoptera</taxon>
        <taxon>Polyphaga</taxon>
        <taxon>Cucujiformia</taxon>
        <taxon>Chrysomeloidea</taxon>
        <taxon>Chrysomelidae</taxon>
        <taxon>Galerucinae</taxon>
        <taxon>Alticini</taxon>
        <taxon>Psylliodes</taxon>
    </lineage>
</organism>
<dbReference type="EMBL" id="OV651813">
    <property type="protein sequence ID" value="CAH1099245.1"/>
    <property type="molecule type" value="Genomic_DNA"/>
</dbReference>
<feature type="signal peptide" evidence="1">
    <location>
        <begin position="1"/>
        <end position="17"/>
    </location>
</feature>